<keyword evidence="2" id="KW-1185">Reference proteome</keyword>
<evidence type="ECO:0000313" key="2">
    <source>
        <dbReference type="Proteomes" id="UP000830768"/>
    </source>
</evidence>
<dbReference type="EMBL" id="CP090038">
    <property type="protein sequence ID" value="UPL00587.1"/>
    <property type="molecule type" value="Genomic_DNA"/>
</dbReference>
<accession>A0ACD3ZHA5</accession>
<name>A0ACD3ZHA5_FUSSC</name>
<evidence type="ECO:0000313" key="1">
    <source>
        <dbReference type="EMBL" id="UPL00587.1"/>
    </source>
</evidence>
<proteinExistence type="predicted"/>
<sequence length="499" mass="57322">MASLLDLPDETLENVLLCNIDGRTLHQLTRVNKRLRRIASPILVQRWPYSHERLLLHLLHYPEFRTRVKELKFEDLVPFRDHEEDHTGCDISIESLEALAATVDEAWPALAKSTKWAEYIRKGNTDAVCTLLLCWTTKLSSLDITVPIFDANRRHDLLVLQLASQVVRLWKKTGSTDLPLLQLRSVVFRHWDTEFSTDGRYAAPFFHLPNVKSFTSWKLGLWSWGEGSDGNYNDPTLGWVPPANPRENYILDFPICTSPIEELILDEADVSVRSLSRVVSACQRLKLLLYRPGPLCNNAWLSWRGLAKVMLRHKKSLETLFIDFERPGDSILFTDDEVMESDGDDDVDGDGDDHRHNDDPEVGTIHLHDCYQYLKCLKSLSIDVSSLYKEDGYGDYQITPSRLPSSLVNLRLQGLCLTSLWKRSIQETEDQLNDLQILIQECSPDGKLPNLRQINIAERLPEGLVLEAFDRLMELAKARGIKVIFIRLWEERWAGIEQP</sequence>
<organism evidence="1 2">
    <name type="scientific">Fusarium solani subsp. cucurbitae</name>
    <name type="common">Neocosmosporum cucurbitae</name>
    <dbReference type="NCBI Taxonomy" id="2747967"/>
    <lineage>
        <taxon>Eukaryota</taxon>
        <taxon>Fungi</taxon>
        <taxon>Dikarya</taxon>
        <taxon>Ascomycota</taxon>
        <taxon>Pezizomycotina</taxon>
        <taxon>Sordariomycetes</taxon>
        <taxon>Hypocreomycetidae</taxon>
        <taxon>Hypocreales</taxon>
        <taxon>Nectriaceae</taxon>
        <taxon>Fusarium</taxon>
        <taxon>Fusarium solani species complex</taxon>
    </lineage>
</organism>
<gene>
    <name evidence="1" type="ORF">LCI18_011521</name>
</gene>
<reference evidence="1" key="1">
    <citation type="submission" date="2021-11" db="EMBL/GenBank/DDBJ databases">
        <title>Fusarium solani-melongenae Genome sequencing and assembly.</title>
        <authorList>
            <person name="Xie S."/>
            <person name="Huang L."/>
            <person name="Zhang X."/>
        </authorList>
    </citation>
    <scope>NUCLEOTIDE SEQUENCE</scope>
    <source>
        <strain evidence="1">CRI 24-3</strain>
    </source>
</reference>
<protein>
    <submittedName>
        <fullName evidence="1">Uncharacterized protein</fullName>
    </submittedName>
</protein>
<dbReference type="Proteomes" id="UP000830768">
    <property type="component" value="Chromosome 10"/>
</dbReference>